<dbReference type="PROSITE" id="PS52004">
    <property type="entry name" value="KS3_2"/>
    <property type="match status" value="1"/>
</dbReference>
<comment type="caution">
    <text evidence="5">The sequence shown here is derived from an EMBL/GenBank/DDBJ whole genome shotgun (WGS) entry which is preliminary data.</text>
</comment>
<evidence type="ECO:0000256" key="3">
    <source>
        <dbReference type="RuleBase" id="RU003694"/>
    </source>
</evidence>
<evidence type="ECO:0000313" key="6">
    <source>
        <dbReference type="Proteomes" id="UP000601108"/>
    </source>
</evidence>
<dbReference type="EMBL" id="BMWS01000019">
    <property type="protein sequence ID" value="GGX25079.1"/>
    <property type="molecule type" value="Genomic_DNA"/>
</dbReference>
<dbReference type="InterPro" id="IPR000794">
    <property type="entry name" value="Beta-ketoacyl_synthase"/>
</dbReference>
<evidence type="ECO:0000256" key="2">
    <source>
        <dbReference type="ARBA" id="ARBA00022679"/>
    </source>
</evidence>
<dbReference type="Pfam" id="PF00109">
    <property type="entry name" value="ketoacyl-synt"/>
    <property type="match status" value="1"/>
</dbReference>
<dbReference type="GO" id="GO:0006633">
    <property type="term" value="P:fatty acid biosynthetic process"/>
    <property type="evidence" value="ECO:0007669"/>
    <property type="project" value="TreeGrafter"/>
</dbReference>
<dbReference type="RefSeq" id="WP_027412506.1">
    <property type="nucleotide sequence ID" value="NZ_BMWS01000019.1"/>
</dbReference>
<dbReference type="Pfam" id="PF02801">
    <property type="entry name" value="Ketoacyl-synt_C"/>
    <property type="match status" value="1"/>
</dbReference>
<protein>
    <submittedName>
        <fullName evidence="5">Beta-ketoacyl synthase</fullName>
    </submittedName>
</protein>
<dbReference type="GO" id="GO:0004315">
    <property type="term" value="F:3-oxoacyl-[acyl-carrier-protein] synthase activity"/>
    <property type="evidence" value="ECO:0007669"/>
    <property type="project" value="TreeGrafter"/>
</dbReference>
<proteinExistence type="inferred from homology"/>
<sequence length="381" mass="41153">MNKIYASYNNIISSLGFDSEIVVQNIQDKNSGLQLIEDKAILSQPFYSSIINSKDLYANFKTLGIEGDFTRLEHMMISSLSKVIGEAKIPINNRVGLIISTTKGNVDVLDKNSRFSKERAYLSVLGRVIKEALGFKKEAIVVSNACVSGVLSIAIAKRYINQGVYDNVFIVSGDIVTEFIITGFNSFQALSNEPCKPYDKNRSGVNIGEVAASILVTKDTNALSKEAVVVLGEGSSNDANHISGPSRTGEGLCRSVKSAIKESNITFNDIDYISAHGTATLFNDETEAIAFNRLGLNKVPLNSLKGYFGHTLGASGLVETIVGMHSLQNNTLYTSLGFSELGVSKPLNIITETTSRKLDTFLKTASGFGGCNTAVLFQKVK</sequence>
<feature type="domain" description="Ketosynthase family 3 (KS3)" evidence="4">
    <location>
        <begin position="1"/>
        <end position="379"/>
    </location>
</feature>
<evidence type="ECO:0000259" key="4">
    <source>
        <dbReference type="PROSITE" id="PS52004"/>
    </source>
</evidence>
<dbReference type="InterPro" id="IPR020841">
    <property type="entry name" value="PKS_Beta-ketoAc_synthase_dom"/>
</dbReference>
<name>A0A918N4S6_9FLAO</name>
<dbReference type="PANTHER" id="PTHR11712">
    <property type="entry name" value="POLYKETIDE SYNTHASE-RELATED"/>
    <property type="match status" value="1"/>
</dbReference>
<accession>A0A918N4S6</accession>
<dbReference type="InterPro" id="IPR014031">
    <property type="entry name" value="Ketoacyl_synth_C"/>
</dbReference>
<dbReference type="Gene3D" id="3.40.47.10">
    <property type="match status" value="1"/>
</dbReference>
<dbReference type="PANTHER" id="PTHR11712:SF336">
    <property type="entry name" value="3-OXOACYL-[ACYL-CARRIER-PROTEIN] SYNTHASE, MITOCHONDRIAL"/>
    <property type="match status" value="1"/>
</dbReference>
<dbReference type="InterPro" id="IPR014030">
    <property type="entry name" value="Ketoacyl_synth_N"/>
</dbReference>
<evidence type="ECO:0000313" key="5">
    <source>
        <dbReference type="EMBL" id="GGX25079.1"/>
    </source>
</evidence>
<dbReference type="AlphaFoldDB" id="A0A918N4S6"/>
<keyword evidence="6" id="KW-1185">Reference proteome</keyword>
<keyword evidence="2 3" id="KW-0808">Transferase</keyword>
<dbReference type="SUPFAM" id="SSF53901">
    <property type="entry name" value="Thiolase-like"/>
    <property type="match status" value="2"/>
</dbReference>
<organism evidence="5 6">
    <name type="scientific">Aquimarina muelleri</name>
    <dbReference type="NCBI Taxonomy" id="279356"/>
    <lineage>
        <taxon>Bacteria</taxon>
        <taxon>Pseudomonadati</taxon>
        <taxon>Bacteroidota</taxon>
        <taxon>Flavobacteriia</taxon>
        <taxon>Flavobacteriales</taxon>
        <taxon>Flavobacteriaceae</taxon>
        <taxon>Aquimarina</taxon>
    </lineage>
</organism>
<gene>
    <name evidence="5" type="ORF">GCM10007384_27720</name>
</gene>
<evidence type="ECO:0000256" key="1">
    <source>
        <dbReference type="ARBA" id="ARBA00008467"/>
    </source>
</evidence>
<dbReference type="Proteomes" id="UP000601108">
    <property type="component" value="Unassembled WGS sequence"/>
</dbReference>
<dbReference type="InterPro" id="IPR016039">
    <property type="entry name" value="Thiolase-like"/>
</dbReference>
<comment type="similarity">
    <text evidence="1 3">Belongs to the thiolase-like superfamily. Beta-ketoacyl-ACP synthases family.</text>
</comment>
<reference evidence="5 6" key="1">
    <citation type="journal article" date="2014" name="Int. J. Syst. Evol. Microbiol.">
        <title>Complete genome sequence of Corynebacterium casei LMG S-19264T (=DSM 44701T), isolated from a smear-ripened cheese.</title>
        <authorList>
            <consortium name="US DOE Joint Genome Institute (JGI-PGF)"/>
            <person name="Walter F."/>
            <person name="Albersmeier A."/>
            <person name="Kalinowski J."/>
            <person name="Ruckert C."/>
        </authorList>
    </citation>
    <scope>NUCLEOTIDE SEQUENCE [LARGE SCALE GENOMIC DNA]</scope>
    <source>
        <strain evidence="5 6">KCTC 12285</strain>
    </source>
</reference>